<comment type="caution">
    <text evidence="1">The sequence shown here is derived from an EMBL/GenBank/DDBJ whole genome shotgun (WGS) entry which is preliminary data.</text>
</comment>
<gene>
    <name evidence="1" type="ORF">SEMRO_1125_G243890.1</name>
</gene>
<dbReference type="AlphaFoldDB" id="A0A9N8HNX3"/>
<sequence>MPSKRVLVQFDFDDSESFIQDGLEQISERRRNGKRGRKGAEVNDQSLLVDKLKGASDKAELVRVHCYSGFETSLMAIRAIYRFYKEDGTVREFPGDKHFFEKGRLCFQKKDAGNEDESHQTSKLSFERNGIYMKAKSQEGARGMVSPSLRVCYLRC</sequence>
<organism evidence="1 2">
    <name type="scientific">Seminavis robusta</name>
    <dbReference type="NCBI Taxonomy" id="568900"/>
    <lineage>
        <taxon>Eukaryota</taxon>
        <taxon>Sar</taxon>
        <taxon>Stramenopiles</taxon>
        <taxon>Ochrophyta</taxon>
        <taxon>Bacillariophyta</taxon>
        <taxon>Bacillariophyceae</taxon>
        <taxon>Bacillariophycidae</taxon>
        <taxon>Naviculales</taxon>
        <taxon>Naviculaceae</taxon>
        <taxon>Seminavis</taxon>
    </lineage>
</organism>
<accession>A0A9N8HNX3</accession>
<evidence type="ECO:0000313" key="1">
    <source>
        <dbReference type="EMBL" id="CAB9520676.1"/>
    </source>
</evidence>
<keyword evidence="2" id="KW-1185">Reference proteome</keyword>
<proteinExistence type="predicted"/>
<dbReference type="EMBL" id="CAICTM010001123">
    <property type="protein sequence ID" value="CAB9520676.1"/>
    <property type="molecule type" value="Genomic_DNA"/>
</dbReference>
<reference evidence="1" key="1">
    <citation type="submission" date="2020-06" db="EMBL/GenBank/DDBJ databases">
        <authorList>
            <consortium name="Plant Systems Biology data submission"/>
        </authorList>
    </citation>
    <scope>NUCLEOTIDE SEQUENCE</scope>
    <source>
        <strain evidence="1">D6</strain>
    </source>
</reference>
<evidence type="ECO:0000313" key="2">
    <source>
        <dbReference type="Proteomes" id="UP001153069"/>
    </source>
</evidence>
<name>A0A9N8HNX3_9STRA</name>
<protein>
    <submittedName>
        <fullName evidence="1">Uncharacterized protein</fullName>
    </submittedName>
</protein>
<dbReference type="Proteomes" id="UP001153069">
    <property type="component" value="Unassembled WGS sequence"/>
</dbReference>